<dbReference type="CDD" id="cd06261">
    <property type="entry name" value="TM_PBP2"/>
    <property type="match status" value="1"/>
</dbReference>
<keyword evidence="5 7" id="KW-1133">Transmembrane helix</keyword>
<dbReference type="Pfam" id="PF00528">
    <property type="entry name" value="BPD_transp_1"/>
    <property type="match status" value="1"/>
</dbReference>
<keyword evidence="4 7" id="KW-0812">Transmembrane</keyword>
<evidence type="ECO:0000256" key="3">
    <source>
        <dbReference type="ARBA" id="ARBA00022475"/>
    </source>
</evidence>
<accession>A0A523RNM1</accession>
<dbReference type="Gene3D" id="1.10.3720.10">
    <property type="entry name" value="MetI-like"/>
    <property type="match status" value="1"/>
</dbReference>
<dbReference type="GO" id="GO:0055085">
    <property type="term" value="P:transmembrane transport"/>
    <property type="evidence" value="ECO:0007669"/>
    <property type="project" value="InterPro"/>
</dbReference>
<feature type="domain" description="ABC transmembrane type-1" evidence="8">
    <location>
        <begin position="48"/>
        <end position="263"/>
    </location>
</feature>
<evidence type="ECO:0000256" key="4">
    <source>
        <dbReference type="ARBA" id="ARBA00022692"/>
    </source>
</evidence>
<dbReference type="GO" id="GO:0005886">
    <property type="term" value="C:plasma membrane"/>
    <property type="evidence" value="ECO:0007669"/>
    <property type="project" value="UniProtKB-SubCell"/>
</dbReference>
<evidence type="ECO:0000256" key="5">
    <source>
        <dbReference type="ARBA" id="ARBA00022989"/>
    </source>
</evidence>
<keyword evidence="3" id="KW-1003">Cell membrane</keyword>
<dbReference type="SUPFAM" id="SSF161098">
    <property type="entry name" value="MetI-like"/>
    <property type="match status" value="1"/>
</dbReference>
<evidence type="ECO:0000256" key="2">
    <source>
        <dbReference type="ARBA" id="ARBA00022448"/>
    </source>
</evidence>
<dbReference type="AlphaFoldDB" id="A0A523RNM1"/>
<dbReference type="Proteomes" id="UP000316360">
    <property type="component" value="Unassembled WGS sequence"/>
</dbReference>
<reference evidence="9 10" key="1">
    <citation type="submission" date="2019-03" db="EMBL/GenBank/DDBJ databases">
        <title>Metabolic potential of uncultured bacteria and archaea associated with petroleum seepage in deep-sea sediments.</title>
        <authorList>
            <person name="Dong X."/>
            <person name="Hubert C."/>
        </authorList>
    </citation>
    <scope>NUCLEOTIDE SEQUENCE [LARGE SCALE GENOMIC DNA]</scope>
    <source>
        <strain evidence="9">E44_bin7</strain>
    </source>
</reference>
<feature type="transmembrane region" description="Helical" evidence="7">
    <location>
        <begin position="244"/>
        <end position="265"/>
    </location>
</feature>
<comment type="caution">
    <text evidence="9">The sequence shown here is derived from an EMBL/GenBank/DDBJ whole genome shotgun (WGS) entry which is preliminary data.</text>
</comment>
<comment type="subcellular location">
    <subcellularLocation>
        <location evidence="1 7">Cell membrane</location>
        <topology evidence="1 7">Multi-pass membrane protein</topology>
    </subcellularLocation>
</comment>
<organism evidence="9 10">
    <name type="scientific">Aerophobetes bacterium</name>
    <dbReference type="NCBI Taxonomy" id="2030807"/>
    <lineage>
        <taxon>Bacteria</taxon>
        <taxon>Candidatus Aerophobota</taxon>
    </lineage>
</organism>
<sequence>MLGVTIFPTFYALILSFFRWEYILPGRPFVGLSNYIGIFRDTRFWAAFGHTLLIVAGAVSLEFTLGFLLANTLVEEIRGKRYFITALVLPVMVLPIVCGYTWRLLLDAQYGPINQIIGFLMGKPYFHFPWLSFTRTAYLSIIITDVWEWTPFTFLVLLAGLTSLPVDVYEASVIDGTSSWQQFRYLTLPLLKPIIIVVLLFRGLECFKMFDILFALTRGGPGKTTETICLYIYRIGFQYFRMGYTAAGAVILLLIVFGVVALALVRVVEK</sequence>
<feature type="transmembrane region" description="Helical" evidence="7">
    <location>
        <begin position="82"/>
        <end position="105"/>
    </location>
</feature>
<feature type="transmembrane region" description="Helical" evidence="7">
    <location>
        <begin position="44"/>
        <end position="70"/>
    </location>
</feature>
<dbReference type="PANTHER" id="PTHR43005">
    <property type="entry name" value="BLR7065 PROTEIN"/>
    <property type="match status" value="1"/>
</dbReference>
<evidence type="ECO:0000256" key="1">
    <source>
        <dbReference type="ARBA" id="ARBA00004651"/>
    </source>
</evidence>
<evidence type="ECO:0000256" key="6">
    <source>
        <dbReference type="ARBA" id="ARBA00023136"/>
    </source>
</evidence>
<evidence type="ECO:0000256" key="7">
    <source>
        <dbReference type="RuleBase" id="RU363032"/>
    </source>
</evidence>
<gene>
    <name evidence="9" type="ORF">E3J84_07570</name>
</gene>
<dbReference type="InterPro" id="IPR035906">
    <property type="entry name" value="MetI-like_sf"/>
</dbReference>
<comment type="similarity">
    <text evidence="7">Belongs to the binding-protein-dependent transport system permease family.</text>
</comment>
<evidence type="ECO:0000313" key="9">
    <source>
        <dbReference type="EMBL" id="TET07289.1"/>
    </source>
</evidence>
<feature type="transmembrane region" description="Helical" evidence="7">
    <location>
        <begin position="6"/>
        <end position="24"/>
    </location>
</feature>
<dbReference type="InterPro" id="IPR000515">
    <property type="entry name" value="MetI-like"/>
</dbReference>
<evidence type="ECO:0000259" key="8">
    <source>
        <dbReference type="PROSITE" id="PS50928"/>
    </source>
</evidence>
<keyword evidence="2 7" id="KW-0813">Transport</keyword>
<dbReference type="EMBL" id="SOKJ01000431">
    <property type="protein sequence ID" value="TET07289.1"/>
    <property type="molecule type" value="Genomic_DNA"/>
</dbReference>
<dbReference type="PROSITE" id="PS50928">
    <property type="entry name" value="ABC_TM1"/>
    <property type="match status" value="1"/>
</dbReference>
<evidence type="ECO:0000313" key="10">
    <source>
        <dbReference type="Proteomes" id="UP000316360"/>
    </source>
</evidence>
<feature type="transmembrane region" description="Helical" evidence="7">
    <location>
        <begin position="183"/>
        <end position="204"/>
    </location>
</feature>
<dbReference type="PANTHER" id="PTHR43005:SF1">
    <property type="entry name" value="SPERMIDINE_PUTRESCINE TRANSPORT SYSTEM PERMEASE PROTEIN"/>
    <property type="match status" value="1"/>
</dbReference>
<name>A0A523RNM1_UNCAE</name>
<proteinExistence type="inferred from homology"/>
<feature type="transmembrane region" description="Helical" evidence="7">
    <location>
        <begin position="149"/>
        <end position="171"/>
    </location>
</feature>
<protein>
    <submittedName>
        <fullName evidence="9">Sugar ABC transporter permease</fullName>
    </submittedName>
</protein>
<keyword evidence="6 7" id="KW-0472">Membrane</keyword>